<reference evidence="1 2" key="1">
    <citation type="journal article" date="2014" name="Genome Biol. Evol.">
        <title>The genome of the myxosporean Thelohanellus kitauei shows adaptations to nutrient acquisition within its fish host.</title>
        <authorList>
            <person name="Yang Y."/>
            <person name="Xiong J."/>
            <person name="Zhou Z."/>
            <person name="Huo F."/>
            <person name="Miao W."/>
            <person name="Ran C."/>
            <person name="Liu Y."/>
            <person name="Zhang J."/>
            <person name="Feng J."/>
            <person name="Wang M."/>
            <person name="Wang M."/>
            <person name="Wang L."/>
            <person name="Yao B."/>
        </authorList>
    </citation>
    <scope>NUCLEOTIDE SEQUENCE [LARGE SCALE GENOMIC DNA]</scope>
    <source>
        <strain evidence="1">Wuqing</strain>
    </source>
</reference>
<proteinExistence type="predicted"/>
<evidence type="ECO:0000313" key="1">
    <source>
        <dbReference type="EMBL" id="KII62303.1"/>
    </source>
</evidence>
<evidence type="ECO:0000313" key="2">
    <source>
        <dbReference type="Proteomes" id="UP000031668"/>
    </source>
</evidence>
<dbReference type="OrthoDB" id="5956263at2759"/>
<organism evidence="1 2">
    <name type="scientific">Thelohanellus kitauei</name>
    <name type="common">Myxosporean</name>
    <dbReference type="NCBI Taxonomy" id="669202"/>
    <lineage>
        <taxon>Eukaryota</taxon>
        <taxon>Metazoa</taxon>
        <taxon>Cnidaria</taxon>
        <taxon>Myxozoa</taxon>
        <taxon>Myxosporea</taxon>
        <taxon>Bivalvulida</taxon>
        <taxon>Platysporina</taxon>
        <taxon>Myxobolidae</taxon>
        <taxon>Thelohanellus</taxon>
    </lineage>
</organism>
<sequence>MKFENINSDGSKSLIDSQIDLNPHYSEIIVTNERIMILYTKSFYYDNQQYLILYSDEMIWKRFPFSKISLLNKGGIIVVLNKTANTIMYTFDEGKSYYSLSLCDEYQSIHGLKTIGENENEALMIHGRNRNQSLIIITRVDFTSIFS</sequence>
<keyword evidence="2" id="KW-1185">Reference proteome</keyword>
<protein>
    <submittedName>
        <fullName evidence="1">Uncharacterized protein</fullName>
    </submittedName>
</protein>
<dbReference type="AlphaFoldDB" id="A0A0C2IAF2"/>
<name>A0A0C2IAF2_THEKT</name>
<comment type="caution">
    <text evidence="1">The sequence shown here is derived from an EMBL/GenBank/DDBJ whole genome shotgun (WGS) entry which is preliminary data.</text>
</comment>
<gene>
    <name evidence="1" type="ORF">RF11_03345</name>
</gene>
<dbReference type="Proteomes" id="UP000031668">
    <property type="component" value="Unassembled WGS sequence"/>
</dbReference>
<dbReference type="EMBL" id="JWZT01005018">
    <property type="protein sequence ID" value="KII62303.1"/>
    <property type="molecule type" value="Genomic_DNA"/>
</dbReference>
<accession>A0A0C2IAF2</accession>